<dbReference type="EMBL" id="JAJAXM010000004">
    <property type="protein sequence ID" value="MCG9024967.1"/>
    <property type="molecule type" value="Genomic_DNA"/>
</dbReference>
<sequence length="65" mass="6996">MTTRRTGHAAGFIAADMTLVVPGTGRNTPRPARPVCPVADRLTRNLPERIAMPGPAGYRQPWSSP</sequence>
<name>A0ABD4SNC6_9NEIS</name>
<protein>
    <submittedName>
        <fullName evidence="1">Uncharacterized protein</fullName>
    </submittedName>
</protein>
<dbReference type="AlphaFoldDB" id="A0ABD4SNC6"/>
<evidence type="ECO:0000313" key="2">
    <source>
        <dbReference type="Proteomes" id="UP001200247"/>
    </source>
</evidence>
<organism evidence="1 2">
    <name type="scientific">Laribacter hongkongensis</name>
    <dbReference type="NCBI Taxonomy" id="168471"/>
    <lineage>
        <taxon>Bacteria</taxon>
        <taxon>Pseudomonadati</taxon>
        <taxon>Pseudomonadota</taxon>
        <taxon>Betaproteobacteria</taxon>
        <taxon>Neisseriales</taxon>
        <taxon>Aquaspirillaceae</taxon>
        <taxon>Laribacter</taxon>
    </lineage>
</organism>
<comment type="caution">
    <text evidence="1">The sequence shown here is derived from an EMBL/GenBank/DDBJ whole genome shotgun (WGS) entry which is preliminary data.</text>
</comment>
<dbReference type="RefSeq" id="WP_239885587.1">
    <property type="nucleotide sequence ID" value="NZ_JAJAXE010000062.1"/>
</dbReference>
<accession>A0ABD4SNC6</accession>
<gene>
    <name evidence="1" type="ORF">LH440_03420</name>
</gene>
<evidence type="ECO:0000313" key="1">
    <source>
        <dbReference type="EMBL" id="MCG9024967.1"/>
    </source>
</evidence>
<reference evidence="1 2" key="1">
    <citation type="submission" date="2021-10" db="EMBL/GenBank/DDBJ databases">
        <title>Whole-genome sequencing analysis of Laribacter hongkongensis: virulence gene profiles, carbohydrate-active enzyme prediction, and antimicrobial resistance characterization.</title>
        <authorList>
            <person name="Yuan P."/>
            <person name="Zhan Y."/>
            <person name="Chen D."/>
        </authorList>
    </citation>
    <scope>NUCLEOTIDE SEQUENCE [LARGE SCALE GENOMIC DNA]</scope>
    <source>
        <strain evidence="1 2">W67</strain>
    </source>
</reference>
<dbReference type="Proteomes" id="UP001200247">
    <property type="component" value="Unassembled WGS sequence"/>
</dbReference>
<proteinExistence type="predicted"/>